<dbReference type="EMBL" id="CAAALY010099011">
    <property type="protein sequence ID" value="VEL28953.1"/>
    <property type="molecule type" value="Genomic_DNA"/>
</dbReference>
<accession>A0A3S5C1D2</accession>
<reference evidence="1" key="1">
    <citation type="submission" date="2018-11" db="EMBL/GenBank/DDBJ databases">
        <authorList>
            <consortium name="Pathogen Informatics"/>
        </authorList>
    </citation>
    <scope>NUCLEOTIDE SEQUENCE</scope>
</reference>
<evidence type="ECO:0000313" key="1">
    <source>
        <dbReference type="EMBL" id="VEL28953.1"/>
    </source>
</evidence>
<sequence length="89" mass="10443">MRVFENPKQPDKKIVSNHLDKLFHSIRLQMQFLVKMLLGRRWKDILDSLKEDERIKEKGPGAVDSESDIDIGMSYPVKTLVPTFAYSWH</sequence>
<proteinExistence type="predicted"/>
<dbReference type="AlphaFoldDB" id="A0A3S5C1D2"/>
<name>A0A3S5C1D2_9PLAT</name>
<keyword evidence="2" id="KW-1185">Reference proteome</keyword>
<organism evidence="1 2">
    <name type="scientific">Protopolystoma xenopodis</name>
    <dbReference type="NCBI Taxonomy" id="117903"/>
    <lineage>
        <taxon>Eukaryota</taxon>
        <taxon>Metazoa</taxon>
        <taxon>Spiralia</taxon>
        <taxon>Lophotrochozoa</taxon>
        <taxon>Platyhelminthes</taxon>
        <taxon>Monogenea</taxon>
        <taxon>Polyopisthocotylea</taxon>
        <taxon>Polystomatidea</taxon>
        <taxon>Polystomatidae</taxon>
        <taxon>Protopolystoma</taxon>
    </lineage>
</organism>
<dbReference type="OrthoDB" id="346907at2759"/>
<evidence type="ECO:0000313" key="2">
    <source>
        <dbReference type="Proteomes" id="UP000784294"/>
    </source>
</evidence>
<protein>
    <submittedName>
        <fullName evidence="1">Uncharacterized protein</fullName>
    </submittedName>
</protein>
<dbReference type="Proteomes" id="UP000784294">
    <property type="component" value="Unassembled WGS sequence"/>
</dbReference>
<comment type="caution">
    <text evidence="1">The sequence shown here is derived from an EMBL/GenBank/DDBJ whole genome shotgun (WGS) entry which is preliminary data.</text>
</comment>
<gene>
    <name evidence="1" type="ORF">PXEA_LOCUS22393</name>
</gene>